<feature type="transmembrane region" description="Helical" evidence="10">
    <location>
        <begin position="441"/>
        <end position="460"/>
    </location>
</feature>
<feature type="transmembrane region" description="Helical" evidence="10">
    <location>
        <begin position="762"/>
        <end position="787"/>
    </location>
</feature>
<evidence type="ECO:0000256" key="2">
    <source>
        <dbReference type="ARBA" id="ARBA00008170"/>
    </source>
</evidence>
<keyword evidence="5 10" id="KW-0812">Transmembrane</keyword>
<name>A0A642UTV1_DIURU</name>
<feature type="transmembrane region" description="Helical" evidence="10">
    <location>
        <begin position="409"/>
        <end position="429"/>
    </location>
</feature>
<organism evidence="13 14">
    <name type="scientific">Diutina rugosa</name>
    <name type="common">Yeast</name>
    <name type="synonym">Candida rugosa</name>
    <dbReference type="NCBI Taxonomy" id="5481"/>
    <lineage>
        <taxon>Eukaryota</taxon>
        <taxon>Fungi</taxon>
        <taxon>Dikarya</taxon>
        <taxon>Ascomycota</taxon>
        <taxon>Saccharomycotina</taxon>
        <taxon>Pichiomycetes</taxon>
        <taxon>Debaryomycetaceae</taxon>
        <taxon>Diutina</taxon>
    </lineage>
</organism>
<feature type="transmembrane region" description="Helical" evidence="10">
    <location>
        <begin position="472"/>
        <end position="496"/>
    </location>
</feature>
<keyword evidence="3" id="KW-0813">Transport</keyword>
<evidence type="ECO:0000256" key="4">
    <source>
        <dbReference type="ARBA" id="ARBA00022553"/>
    </source>
</evidence>
<dbReference type="OrthoDB" id="16982at2759"/>
<feature type="region of interest" description="Disordered" evidence="9">
    <location>
        <begin position="278"/>
        <end position="303"/>
    </location>
</feature>
<feature type="domain" description="Inner membrane component" evidence="12">
    <location>
        <begin position="165"/>
        <end position="219"/>
    </location>
</feature>
<dbReference type="InterPro" id="IPR005185">
    <property type="entry name" value="YccF"/>
</dbReference>
<evidence type="ECO:0000256" key="6">
    <source>
        <dbReference type="ARBA" id="ARBA00022989"/>
    </source>
</evidence>
<dbReference type="RefSeq" id="XP_034013659.1">
    <property type="nucleotide sequence ID" value="XM_034154274.1"/>
</dbReference>
<dbReference type="GeneID" id="54780354"/>
<comment type="caution">
    <text evidence="13">The sequence shown here is derived from an EMBL/GenBank/DDBJ whole genome shotgun (WGS) entry which is preliminary data.</text>
</comment>
<feature type="domain" description="Sodium/calcium exchanger membrane region" evidence="11">
    <location>
        <begin position="723"/>
        <end position="871"/>
    </location>
</feature>
<feature type="region of interest" description="Disordered" evidence="9">
    <location>
        <begin position="671"/>
        <end position="699"/>
    </location>
</feature>
<gene>
    <name evidence="13" type="ORF">DIURU_001701</name>
</gene>
<dbReference type="FunFam" id="1.20.1420.30:FF:000014">
    <property type="entry name" value="Cation/H+ exchanger protein 2"/>
    <property type="match status" value="1"/>
</dbReference>
<dbReference type="InterPro" id="IPR044880">
    <property type="entry name" value="NCX_ion-bd_dom_sf"/>
</dbReference>
<dbReference type="Pfam" id="PF01699">
    <property type="entry name" value="Na_Ca_ex"/>
    <property type="match status" value="2"/>
</dbReference>
<feature type="transmembrane region" description="Helical" evidence="10">
    <location>
        <begin position="607"/>
        <end position="627"/>
    </location>
</feature>
<feature type="transmembrane region" description="Helical" evidence="10">
    <location>
        <begin position="853"/>
        <end position="872"/>
    </location>
</feature>
<feature type="compositionally biased region" description="Polar residues" evidence="9">
    <location>
        <begin position="278"/>
        <end position="293"/>
    </location>
</feature>
<evidence type="ECO:0008006" key="15">
    <source>
        <dbReference type="Google" id="ProtNLM"/>
    </source>
</evidence>
<dbReference type="InterPro" id="IPR004837">
    <property type="entry name" value="NaCa_Exmemb"/>
</dbReference>
<feature type="transmembrane region" description="Helical" evidence="10">
    <location>
        <begin position="320"/>
        <end position="345"/>
    </location>
</feature>
<feature type="compositionally biased region" description="Basic residues" evidence="9">
    <location>
        <begin position="22"/>
        <end position="39"/>
    </location>
</feature>
<dbReference type="PANTHER" id="PTHR31503">
    <property type="entry name" value="VACUOLAR CALCIUM ION TRANSPORTER"/>
    <property type="match status" value="1"/>
</dbReference>
<dbReference type="Proteomes" id="UP000449547">
    <property type="component" value="Unassembled WGS sequence"/>
</dbReference>
<dbReference type="GO" id="GO:0012505">
    <property type="term" value="C:endomembrane system"/>
    <property type="evidence" value="ECO:0007669"/>
    <property type="project" value="UniProtKB-SubCell"/>
</dbReference>
<keyword evidence="4" id="KW-0597">Phosphoprotein</keyword>
<evidence type="ECO:0000313" key="13">
    <source>
        <dbReference type="EMBL" id="KAA8905273.1"/>
    </source>
</evidence>
<evidence type="ECO:0000256" key="8">
    <source>
        <dbReference type="ARBA" id="ARBA00023136"/>
    </source>
</evidence>
<evidence type="ECO:0000256" key="3">
    <source>
        <dbReference type="ARBA" id="ARBA00022448"/>
    </source>
</evidence>
<keyword evidence="14" id="KW-1185">Reference proteome</keyword>
<comment type="subcellular location">
    <subcellularLocation>
        <location evidence="1">Endomembrane system</location>
        <topology evidence="1">Multi-pass membrane protein</topology>
    </subcellularLocation>
</comment>
<dbReference type="AlphaFoldDB" id="A0A642UTV1"/>
<dbReference type="OMA" id="PQWDMIT"/>
<dbReference type="VEuPathDB" id="FungiDB:DIURU_001701"/>
<dbReference type="GO" id="GO:0015369">
    <property type="term" value="F:calcium:proton antiporter activity"/>
    <property type="evidence" value="ECO:0007669"/>
    <property type="project" value="TreeGrafter"/>
</dbReference>
<evidence type="ECO:0000256" key="1">
    <source>
        <dbReference type="ARBA" id="ARBA00004127"/>
    </source>
</evidence>
<feature type="domain" description="Sodium/calcium exchanger membrane region" evidence="11">
    <location>
        <begin position="443"/>
        <end position="624"/>
    </location>
</feature>
<feature type="transmembrane region" description="Helical" evidence="10">
    <location>
        <begin position="725"/>
        <end position="742"/>
    </location>
</feature>
<proteinExistence type="inferred from homology"/>
<feature type="region of interest" description="Disordered" evidence="9">
    <location>
        <begin position="76"/>
        <end position="113"/>
    </location>
</feature>
<dbReference type="GO" id="GO:0006874">
    <property type="term" value="P:intracellular calcium ion homeostasis"/>
    <property type="evidence" value="ECO:0007669"/>
    <property type="project" value="TreeGrafter"/>
</dbReference>
<dbReference type="InterPro" id="IPR004713">
    <property type="entry name" value="CaH_exchang"/>
</dbReference>
<evidence type="ECO:0000259" key="11">
    <source>
        <dbReference type="Pfam" id="PF01699"/>
    </source>
</evidence>
<accession>A0A642UTV1</accession>
<feature type="transmembrane region" description="Helical" evidence="10">
    <location>
        <begin position="168"/>
        <end position="192"/>
    </location>
</feature>
<sequence>MSSPRIPEEGSTSSGGGQRNHSVTRLRKKSWPHLHKRPQGGRSMVYSVDDDVNDTIGSQDYFEGYQDALREMLADEDSNIEEPSESPAVGGLEASEDADSASVHSNSSSLNLQQRQQAINSTHPFGIKIWKPSVYKKNRSVAQRADEDIHDYQHRPGRITWMVTLTNFIWMFTVGILLGGLCTVGAFIVLLCSAGSSSCWPYVTLLIKLGGYFLWPFGKFVLLKRDKNYLDEDQLDGRSISEFHQWRLQEEGRLFYAPPRRQTDGLLKDHKGRSLQESFSAQGPSTQQNADHQQTSDDEDNETDFKSRWFGRGSWSVGRFAFYLFFYLILQPCLYLVSLICWLVVFTIPMANITNTLCDHLRRHPLALDFEPEALFYQHRTPKNQRLLMCTYKCCGLHYYKYTIDGTNIFFINLIPVVIFVILDFFVLKEKLHWKTWYTDANFIFCACLFSIIPLAYFIGQAVASISAQSSMGVGAVINAFFSTVVEIFLYCVALNQGKGKLVEGSMIGSILGGVCLLPGLSMCGGALKRKTQRYNPRSAGVSSTMLLFAMVIMFAPSLFYQIYGTYELRCKSCVGFMAESPDCKKCRFIQPSFTLDKLYYKVLRPFSLIVATALFLAYVCGLYFTLKSHASLIWATSHDKKDDVGATPMLPPQVGSTREVRVNKQLPPSASFTGSSQRVPTTSANQTTAVVSSSEDPNTSQILEIEEGEGGHDAPNWSKTKSTVILLSATLLYAIIAEILVDTVDSVLSDYPIDPKFLGLTVFALVPNTTEFLNAISFAVGGNVALSMEIGSAYALQVVLIQIPALVMYSVYENFDSVDQIFSLVFPRWDIIATLISIYLFTYIYAEGKSNYFKGFILILVYIVVLIGFYFNDLLESVDDGYMALAEMFELSQSFTIG</sequence>
<feature type="transmembrane region" description="Helical" evidence="10">
    <location>
        <begin position="540"/>
        <end position="560"/>
    </location>
</feature>
<dbReference type="EMBL" id="SWFT01000050">
    <property type="protein sequence ID" value="KAA8905273.1"/>
    <property type="molecule type" value="Genomic_DNA"/>
</dbReference>
<evidence type="ECO:0000256" key="5">
    <source>
        <dbReference type="ARBA" id="ARBA00022692"/>
    </source>
</evidence>
<keyword evidence="8 10" id="KW-0472">Membrane</keyword>
<protein>
    <recommendedName>
        <fullName evidence="15">Sodium/calcium exchanger membrane region domain-containing protein</fullName>
    </recommendedName>
</protein>
<keyword evidence="7" id="KW-0406">Ion transport</keyword>
<feature type="transmembrane region" description="Helical" evidence="10">
    <location>
        <begin position="199"/>
        <end position="218"/>
    </location>
</feature>
<dbReference type="PANTHER" id="PTHR31503:SF10">
    <property type="entry name" value="VNX1 PROTEIN"/>
    <property type="match status" value="1"/>
</dbReference>
<feature type="transmembrane region" description="Helical" evidence="10">
    <location>
        <begin position="825"/>
        <end position="846"/>
    </location>
</feature>
<feature type="region of interest" description="Disordered" evidence="9">
    <location>
        <begin position="1"/>
        <end position="48"/>
    </location>
</feature>
<reference evidence="13 14" key="1">
    <citation type="submission" date="2019-07" db="EMBL/GenBank/DDBJ databases">
        <title>Genome assembly of two rare yeast pathogens: Diutina rugosa and Trichomonascus ciferrii.</title>
        <authorList>
            <person name="Mixao V."/>
            <person name="Saus E."/>
            <person name="Hansen A."/>
            <person name="Lass-Flor C."/>
            <person name="Gabaldon T."/>
        </authorList>
    </citation>
    <scope>NUCLEOTIDE SEQUENCE [LARGE SCALE GENOMIC DNA]</scope>
    <source>
        <strain evidence="13 14">CBS 613</strain>
    </source>
</reference>
<evidence type="ECO:0000256" key="7">
    <source>
        <dbReference type="ARBA" id="ARBA00023065"/>
    </source>
</evidence>
<dbReference type="GO" id="GO:0005774">
    <property type="term" value="C:vacuolar membrane"/>
    <property type="evidence" value="ECO:0007669"/>
    <property type="project" value="UniProtKB-ARBA"/>
</dbReference>
<feature type="transmembrane region" description="Helical" evidence="10">
    <location>
        <begin position="794"/>
        <end position="813"/>
    </location>
</feature>
<dbReference type="Gene3D" id="1.20.1420.30">
    <property type="entry name" value="NCX, central ion-binding region"/>
    <property type="match status" value="2"/>
</dbReference>
<keyword evidence="6 10" id="KW-1133">Transmembrane helix</keyword>
<evidence type="ECO:0000256" key="10">
    <source>
        <dbReference type="SAM" id="Phobius"/>
    </source>
</evidence>
<evidence type="ECO:0000256" key="9">
    <source>
        <dbReference type="SAM" id="MobiDB-lite"/>
    </source>
</evidence>
<evidence type="ECO:0000313" key="14">
    <source>
        <dbReference type="Proteomes" id="UP000449547"/>
    </source>
</evidence>
<comment type="similarity">
    <text evidence="2">Belongs to the Ca(2+):cation antiporter (CaCA) (TC 2.A.19) family.</text>
</comment>
<dbReference type="Pfam" id="PF03733">
    <property type="entry name" value="YccF"/>
    <property type="match status" value="1"/>
</dbReference>
<evidence type="ECO:0000259" key="12">
    <source>
        <dbReference type="Pfam" id="PF03733"/>
    </source>
</evidence>